<dbReference type="GO" id="GO:0004674">
    <property type="term" value="F:protein serine/threonine kinase activity"/>
    <property type="evidence" value="ECO:0007669"/>
    <property type="project" value="UniProtKB-KW"/>
</dbReference>
<dbReference type="Proteomes" id="UP001280121">
    <property type="component" value="Unassembled WGS sequence"/>
</dbReference>
<evidence type="ECO:0000259" key="16">
    <source>
        <dbReference type="PROSITE" id="PS50011"/>
    </source>
</evidence>
<gene>
    <name evidence="17" type="ORF">Ddye_022078</name>
</gene>
<protein>
    <recommendedName>
        <fullName evidence="16">Protein kinase domain-containing protein</fullName>
    </recommendedName>
</protein>
<dbReference type="PROSITE" id="PS00107">
    <property type="entry name" value="PROTEIN_KINASE_ATP"/>
    <property type="match status" value="1"/>
</dbReference>
<evidence type="ECO:0000256" key="2">
    <source>
        <dbReference type="ARBA" id="ARBA00022527"/>
    </source>
</evidence>
<keyword evidence="5" id="KW-0732">Signal</keyword>
<dbReference type="EMBL" id="JANJYI010000006">
    <property type="protein sequence ID" value="KAK2646883.1"/>
    <property type="molecule type" value="Genomic_DNA"/>
</dbReference>
<keyword evidence="3" id="KW-0808">Transferase</keyword>
<dbReference type="SUPFAM" id="SSF56112">
    <property type="entry name" value="Protein kinase-like (PK-like)"/>
    <property type="match status" value="1"/>
</dbReference>
<evidence type="ECO:0000256" key="4">
    <source>
        <dbReference type="ARBA" id="ARBA00022692"/>
    </source>
</evidence>
<evidence type="ECO:0000256" key="13">
    <source>
        <dbReference type="ARBA" id="ARBA00023180"/>
    </source>
</evidence>
<keyword evidence="13" id="KW-0325">Glycoprotein</keyword>
<keyword evidence="7 14" id="KW-0547">Nucleotide-binding</keyword>
<keyword evidence="10 15" id="KW-1133">Transmembrane helix</keyword>
<keyword evidence="12" id="KW-0675">Receptor</keyword>
<organism evidence="17 18">
    <name type="scientific">Dipteronia dyeriana</name>
    <dbReference type="NCBI Taxonomy" id="168575"/>
    <lineage>
        <taxon>Eukaryota</taxon>
        <taxon>Viridiplantae</taxon>
        <taxon>Streptophyta</taxon>
        <taxon>Embryophyta</taxon>
        <taxon>Tracheophyta</taxon>
        <taxon>Spermatophyta</taxon>
        <taxon>Magnoliopsida</taxon>
        <taxon>eudicotyledons</taxon>
        <taxon>Gunneridae</taxon>
        <taxon>Pentapetalae</taxon>
        <taxon>rosids</taxon>
        <taxon>malvids</taxon>
        <taxon>Sapindales</taxon>
        <taxon>Sapindaceae</taxon>
        <taxon>Hippocastanoideae</taxon>
        <taxon>Acereae</taxon>
        <taxon>Dipteronia</taxon>
    </lineage>
</organism>
<dbReference type="Gene3D" id="3.30.200.20">
    <property type="entry name" value="Phosphorylase Kinase, domain 1"/>
    <property type="match status" value="1"/>
</dbReference>
<feature type="transmembrane region" description="Helical" evidence="15">
    <location>
        <begin position="182"/>
        <end position="206"/>
    </location>
</feature>
<evidence type="ECO:0000256" key="10">
    <source>
        <dbReference type="ARBA" id="ARBA00022989"/>
    </source>
</evidence>
<keyword evidence="11 15" id="KW-0472">Membrane</keyword>
<keyword evidence="6" id="KW-0677">Repeat</keyword>
<dbReference type="InterPro" id="IPR001245">
    <property type="entry name" value="Ser-Thr/Tyr_kinase_cat_dom"/>
</dbReference>
<keyword evidence="4 15" id="KW-0812">Transmembrane</keyword>
<keyword evidence="2" id="KW-0723">Serine/threonine-protein kinase</keyword>
<name>A0AAD9U3L9_9ROSI</name>
<keyword evidence="18" id="KW-1185">Reference proteome</keyword>
<proteinExistence type="predicted"/>
<evidence type="ECO:0000256" key="3">
    <source>
        <dbReference type="ARBA" id="ARBA00022679"/>
    </source>
</evidence>
<evidence type="ECO:0000256" key="5">
    <source>
        <dbReference type="ARBA" id="ARBA00022729"/>
    </source>
</evidence>
<dbReference type="PANTHER" id="PTHR27002">
    <property type="entry name" value="RECEPTOR-LIKE SERINE/THREONINE-PROTEIN KINASE SD1-8"/>
    <property type="match status" value="1"/>
</dbReference>
<evidence type="ECO:0000256" key="9">
    <source>
        <dbReference type="ARBA" id="ARBA00022840"/>
    </source>
</evidence>
<sequence>MASSKLFAMELASSRLFFVHSCVLLVIHLVALTVPQQSFVRYYCLSDKGNNSRTITLIIVSAAVALVILIFSIYTFLRRRKFKENIQNMEEIRNLESLQFEFDTIRVATDNFSDANKLGQGGFGVVYKGMLSNGQSIAVKRLSMNSKQGDLEFKNEVLLLAGLQHRNLVRLLGFCSERKERILVYEFVPSSSLDNFIFGMFAVLILF</sequence>
<feature type="domain" description="Protein kinase" evidence="16">
    <location>
        <begin position="112"/>
        <end position="207"/>
    </location>
</feature>
<evidence type="ECO:0000256" key="1">
    <source>
        <dbReference type="ARBA" id="ARBA00004167"/>
    </source>
</evidence>
<keyword evidence="8" id="KW-0418">Kinase</keyword>
<dbReference type="Pfam" id="PF07714">
    <property type="entry name" value="PK_Tyr_Ser-Thr"/>
    <property type="match status" value="1"/>
</dbReference>
<dbReference type="InterPro" id="IPR011009">
    <property type="entry name" value="Kinase-like_dom_sf"/>
</dbReference>
<feature type="transmembrane region" description="Helical" evidence="15">
    <location>
        <begin position="55"/>
        <end position="77"/>
    </location>
</feature>
<evidence type="ECO:0000256" key="12">
    <source>
        <dbReference type="ARBA" id="ARBA00023170"/>
    </source>
</evidence>
<evidence type="ECO:0000256" key="11">
    <source>
        <dbReference type="ARBA" id="ARBA00023136"/>
    </source>
</evidence>
<feature type="binding site" evidence="14">
    <location>
        <position position="140"/>
    </location>
    <ligand>
        <name>ATP</name>
        <dbReference type="ChEBI" id="CHEBI:30616"/>
    </ligand>
</feature>
<evidence type="ECO:0000256" key="7">
    <source>
        <dbReference type="ARBA" id="ARBA00022741"/>
    </source>
</evidence>
<evidence type="ECO:0000256" key="15">
    <source>
        <dbReference type="SAM" id="Phobius"/>
    </source>
</evidence>
<keyword evidence="9 14" id="KW-0067">ATP-binding</keyword>
<reference evidence="17" key="1">
    <citation type="journal article" date="2023" name="Plant J.">
        <title>Genome sequences and population genomics provide insights into the demographic history, inbreeding, and mutation load of two 'living fossil' tree species of Dipteronia.</title>
        <authorList>
            <person name="Feng Y."/>
            <person name="Comes H.P."/>
            <person name="Chen J."/>
            <person name="Zhu S."/>
            <person name="Lu R."/>
            <person name="Zhang X."/>
            <person name="Li P."/>
            <person name="Qiu J."/>
            <person name="Olsen K.M."/>
            <person name="Qiu Y."/>
        </authorList>
    </citation>
    <scope>NUCLEOTIDE SEQUENCE</scope>
    <source>
        <strain evidence="17">KIB01</strain>
    </source>
</reference>
<comment type="caution">
    <text evidence="17">The sequence shown here is derived from an EMBL/GenBank/DDBJ whole genome shotgun (WGS) entry which is preliminary data.</text>
</comment>
<evidence type="ECO:0000313" key="18">
    <source>
        <dbReference type="Proteomes" id="UP001280121"/>
    </source>
</evidence>
<dbReference type="GO" id="GO:0005524">
    <property type="term" value="F:ATP binding"/>
    <property type="evidence" value="ECO:0007669"/>
    <property type="project" value="UniProtKB-UniRule"/>
</dbReference>
<dbReference type="AlphaFoldDB" id="A0AAD9U3L9"/>
<evidence type="ECO:0000256" key="6">
    <source>
        <dbReference type="ARBA" id="ARBA00022737"/>
    </source>
</evidence>
<dbReference type="InterPro" id="IPR017441">
    <property type="entry name" value="Protein_kinase_ATP_BS"/>
</dbReference>
<dbReference type="PANTHER" id="PTHR27002:SF1073">
    <property type="entry name" value="CYSTEINE-RICH RECEPTOR-LIKE PROTEIN KINASE 29"/>
    <property type="match status" value="1"/>
</dbReference>
<dbReference type="InterPro" id="IPR000719">
    <property type="entry name" value="Prot_kinase_dom"/>
</dbReference>
<accession>A0AAD9U3L9</accession>
<evidence type="ECO:0000313" key="17">
    <source>
        <dbReference type="EMBL" id="KAK2646883.1"/>
    </source>
</evidence>
<dbReference type="PROSITE" id="PS50011">
    <property type="entry name" value="PROTEIN_KINASE_DOM"/>
    <property type="match status" value="1"/>
</dbReference>
<evidence type="ECO:0000256" key="14">
    <source>
        <dbReference type="PROSITE-ProRule" id="PRU10141"/>
    </source>
</evidence>
<dbReference type="FunFam" id="3.30.200.20:FF:000142">
    <property type="entry name" value="Cysteine-rich receptor-like protein kinase 10"/>
    <property type="match status" value="1"/>
</dbReference>
<comment type="subcellular location">
    <subcellularLocation>
        <location evidence="1">Membrane</location>
        <topology evidence="1">Single-pass membrane protein</topology>
    </subcellularLocation>
</comment>
<dbReference type="GO" id="GO:0005886">
    <property type="term" value="C:plasma membrane"/>
    <property type="evidence" value="ECO:0007669"/>
    <property type="project" value="TreeGrafter"/>
</dbReference>
<evidence type="ECO:0000256" key="8">
    <source>
        <dbReference type="ARBA" id="ARBA00022777"/>
    </source>
</evidence>